<feature type="domain" description="DUF6817" evidence="1">
    <location>
        <begin position="61"/>
        <end position="146"/>
    </location>
</feature>
<dbReference type="InterPro" id="IPR049202">
    <property type="entry name" value="DUF6817"/>
</dbReference>
<evidence type="ECO:0000313" key="3">
    <source>
        <dbReference type="Proteomes" id="UP001472677"/>
    </source>
</evidence>
<evidence type="ECO:0000259" key="1">
    <source>
        <dbReference type="Pfam" id="PF20680"/>
    </source>
</evidence>
<dbReference type="EMBL" id="JBBPBM010000009">
    <property type="protein sequence ID" value="KAK8568403.1"/>
    <property type="molecule type" value="Genomic_DNA"/>
</dbReference>
<reference evidence="2 3" key="1">
    <citation type="journal article" date="2024" name="G3 (Bethesda)">
        <title>Genome assembly of Hibiscus sabdariffa L. provides insights into metabolisms of medicinal natural products.</title>
        <authorList>
            <person name="Kim T."/>
        </authorList>
    </citation>
    <scope>NUCLEOTIDE SEQUENCE [LARGE SCALE GENOMIC DNA]</scope>
    <source>
        <strain evidence="2">TK-2024</strain>
        <tissue evidence="2">Old leaves</tissue>
    </source>
</reference>
<organism evidence="2 3">
    <name type="scientific">Hibiscus sabdariffa</name>
    <name type="common">roselle</name>
    <dbReference type="NCBI Taxonomy" id="183260"/>
    <lineage>
        <taxon>Eukaryota</taxon>
        <taxon>Viridiplantae</taxon>
        <taxon>Streptophyta</taxon>
        <taxon>Embryophyta</taxon>
        <taxon>Tracheophyta</taxon>
        <taxon>Spermatophyta</taxon>
        <taxon>Magnoliopsida</taxon>
        <taxon>eudicotyledons</taxon>
        <taxon>Gunneridae</taxon>
        <taxon>Pentapetalae</taxon>
        <taxon>rosids</taxon>
        <taxon>malvids</taxon>
        <taxon>Malvales</taxon>
        <taxon>Malvaceae</taxon>
        <taxon>Malvoideae</taxon>
        <taxon>Hibiscus</taxon>
    </lineage>
</organism>
<evidence type="ECO:0000313" key="2">
    <source>
        <dbReference type="EMBL" id="KAK8568403.1"/>
    </source>
</evidence>
<name>A0ABR2F0B5_9ROSI</name>
<dbReference type="Pfam" id="PF20680">
    <property type="entry name" value="DUF6817"/>
    <property type="match status" value="1"/>
</dbReference>
<keyword evidence="3" id="KW-1185">Reference proteome</keyword>
<dbReference type="Proteomes" id="UP001472677">
    <property type="component" value="Unassembled WGS sequence"/>
</dbReference>
<accession>A0ABR2F0B5</accession>
<dbReference type="PANTHER" id="PTHR37391:SF4">
    <property type="entry name" value="TETRATRICOPEPTIDE REPEAT-LIKE SUPERFAMILY PROTEIN"/>
    <property type="match status" value="1"/>
</dbReference>
<dbReference type="PANTHER" id="PTHR37391">
    <property type="entry name" value="E3 UBIQUITIN-PROTEIN LIGASE"/>
    <property type="match status" value="1"/>
</dbReference>
<sequence length="476" mass="54174">MNDEKLLFEAKTPLILSYTLLSSSNASSQSQYLKFLLETARPFLRGELESVDKNLPSLIAVLRSAGAGECSYKHGSFLEHLVDIHRILKIWKTPKSVCLCGLFHSAYSNAYVNLAIFDASTGRDVVRGHVGEVAERLVHLFCVVPRQTMIHDNLLFKYSDPELVEHLNSSETSLKNAKEKGVFDRNEPWRKKLRALLPENGIVVKNIKSGEDVLVTRKVMVVFLLMSMADYSDQFFGYQDLLFDNFDGKLKFLGDKYATLWLGDGKPGLWMNSISKMGTVYAQILRDEAIIREEKKRVSDAKVEEDIDEALELVVPPVFEKCTKVLDPKEQVDARNLYWEAISDGWERAEELLVYLNKGRFEEAEKEAETGVILMLEWGSPWDKRMSWEGWIAWARVLLRKAKDKSWPRTTWGVLSLGLVRWVLFSSYIKPPYIDMEVGMKNSFTLSSSCKDKNSEPEYSLGPIDNSVIPSLSAFG</sequence>
<comment type="caution">
    <text evidence="2">The sequence shown here is derived from an EMBL/GenBank/DDBJ whole genome shotgun (WGS) entry which is preliminary data.</text>
</comment>
<gene>
    <name evidence="2" type="ORF">V6N12_006956</name>
</gene>
<protein>
    <recommendedName>
        <fullName evidence="1">DUF6817 domain-containing protein</fullName>
    </recommendedName>
</protein>
<proteinExistence type="predicted"/>